<evidence type="ECO:0000256" key="2">
    <source>
        <dbReference type="ARBA" id="ARBA00001911"/>
    </source>
</evidence>
<comment type="similarity">
    <text evidence="3 7">Belongs to the NAD(P)-dependent epimerase/dehydratase family. dTDP-glucose dehydratase subfamily.</text>
</comment>
<dbReference type="InterPro" id="IPR016040">
    <property type="entry name" value="NAD(P)-bd_dom"/>
</dbReference>
<proteinExistence type="inferred from homology"/>
<dbReference type="GO" id="GO:0009225">
    <property type="term" value="P:nucleotide-sugar metabolic process"/>
    <property type="evidence" value="ECO:0007669"/>
    <property type="project" value="InterPro"/>
</dbReference>
<dbReference type="Gene3D" id="3.40.50.720">
    <property type="entry name" value="NAD(P)-binding Rossmann-like Domain"/>
    <property type="match status" value="1"/>
</dbReference>
<reference evidence="11" key="1">
    <citation type="submission" date="2009-11" db="EMBL/GenBank/DDBJ databases">
        <title>The complete chromosome 1 of Sphaerobacter thermophilus DSM 20745.</title>
        <authorList>
            <person name="Lucas S."/>
            <person name="Copeland A."/>
            <person name="Lapidus A."/>
            <person name="Glavina del Rio T."/>
            <person name="Dalin E."/>
            <person name="Tice H."/>
            <person name="Bruce D."/>
            <person name="Goodwin L."/>
            <person name="Pitluck S."/>
            <person name="Kyrpides N."/>
            <person name="Mavromatis K."/>
            <person name="Ivanova N."/>
            <person name="Mikhailova N."/>
            <person name="LaButti K.M."/>
            <person name="Clum A."/>
            <person name="Sun H.I."/>
            <person name="Brettin T."/>
            <person name="Detter J.C."/>
            <person name="Han C."/>
            <person name="Larimer F."/>
            <person name="Land M."/>
            <person name="Hauser L."/>
            <person name="Markowitz V."/>
            <person name="Cheng J.F."/>
            <person name="Hugenholtz P."/>
            <person name="Woyke T."/>
            <person name="Wu D."/>
            <person name="Steenblock K."/>
            <person name="Schneider S."/>
            <person name="Pukall R."/>
            <person name="Goeker M."/>
            <person name="Klenk H.P."/>
            <person name="Eisen J.A."/>
        </authorList>
    </citation>
    <scope>NUCLEOTIDE SEQUENCE [LARGE SCALE GENOMIC DNA]</scope>
    <source>
        <strain evidence="11">ATCC 49802 / DSM 20745 / S 6022</strain>
    </source>
</reference>
<accession>D1C2D7</accession>
<dbReference type="eggNOG" id="COG1088">
    <property type="taxonomic scope" value="Bacteria"/>
</dbReference>
<name>D1C2D7_SPHTD</name>
<evidence type="ECO:0000256" key="3">
    <source>
        <dbReference type="ARBA" id="ARBA00008178"/>
    </source>
</evidence>
<dbReference type="PANTHER" id="PTHR43000">
    <property type="entry name" value="DTDP-D-GLUCOSE 4,6-DEHYDRATASE-RELATED"/>
    <property type="match status" value="1"/>
</dbReference>
<dbReference type="InterPro" id="IPR036291">
    <property type="entry name" value="NAD(P)-bd_dom_sf"/>
</dbReference>
<organism evidence="10 11">
    <name type="scientific">Sphaerobacter thermophilus (strain ATCC 49802 / DSM 20745 / KCCM 41009 / NCIMB 13125 / S 6022)</name>
    <dbReference type="NCBI Taxonomy" id="479434"/>
    <lineage>
        <taxon>Bacteria</taxon>
        <taxon>Pseudomonadati</taxon>
        <taxon>Thermomicrobiota</taxon>
        <taxon>Thermomicrobia</taxon>
        <taxon>Sphaerobacterales</taxon>
        <taxon>Sphaerobacterineae</taxon>
        <taxon>Sphaerobacteraceae</taxon>
        <taxon>Sphaerobacter</taxon>
    </lineage>
</organism>
<evidence type="ECO:0000259" key="9">
    <source>
        <dbReference type="Pfam" id="PF16363"/>
    </source>
</evidence>
<dbReference type="KEGG" id="sti:Sthe_0968"/>
<dbReference type="HOGENOM" id="CLU_007383_1_14_0"/>
<sequence>MRQDLRHVLVTGGAGFIGSNFVRYLLERGVPRVTVYDKLTYAGNRANLADIEDHPGFRFIHADICDRADVATAMRGCDAVVNFAAETHVDRSLLDADDFLRTNVVGTHVLLEAAREHGVRHFVHVSTDEVYGDVPVGESREEDPLRPRSPYSASKAGGEMMVLAAVATHGVPATITRGSNTYGPYQYPEKFIPLMITNALEGRPLPIYGDGLQVRDWIHVLDHCSGIETVLLKGKPGEAYNIGGGNPRQNLDVAREILDLLGQPHDLIQHVEDRLGHDRRYALATGKLRALGWRPQVPFEQGLRDTVEWYRERRDWWEPLRDAAFAEYYGRNYGSRAVIKAPDNR</sequence>
<feature type="domain" description="NAD(P)-binding" evidence="9">
    <location>
        <begin position="9"/>
        <end position="306"/>
    </location>
</feature>
<reference evidence="10 11" key="2">
    <citation type="journal article" date="2010" name="Stand. Genomic Sci.">
        <title>Complete genome sequence of Desulfohalobium retbaense type strain (HR(100)).</title>
        <authorList>
            <person name="Spring S."/>
            <person name="Nolan M."/>
            <person name="Lapidus A."/>
            <person name="Glavina Del Rio T."/>
            <person name="Copeland A."/>
            <person name="Tice H."/>
            <person name="Cheng J.F."/>
            <person name="Lucas S."/>
            <person name="Land M."/>
            <person name="Chen F."/>
            <person name="Bruce D."/>
            <person name="Goodwin L."/>
            <person name="Pitluck S."/>
            <person name="Ivanova N."/>
            <person name="Mavromatis K."/>
            <person name="Mikhailova N."/>
            <person name="Pati A."/>
            <person name="Chen A."/>
            <person name="Palaniappan K."/>
            <person name="Hauser L."/>
            <person name="Chang Y.J."/>
            <person name="Jeffries C.D."/>
            <person name="Munk C."/>
            <person name="Kiss H."/>
            <person name="Chain P."/>
            <person name="Han C."/>
            <person name="Brettin T."/>
            <person name="Detter J.C."/>
            <person name="Schuler E."/>
            <person name="Goker M."/>
            <person name="Rohde M."/>
            <person name="Bristow J."/>
            <person name="Eisen J.A."/>
            <person name="Markowitz V."/>
            <person name="Hugenholtz P."/>
            <person name="Kyrpides N.C."/>
            <person name="Klenk H.P."/>
        </authorList>
    </citation>
    <scope>NUCLEOTIDE SEQUENCE [LARGE SCALE GENOMIC DNA]</scope>
    <source>
        <strain evidence="11">ATCC 49802 / DSM 20745 / S 6022</strain>
    </source>
</reference>
<dbReference type="Proteomes" id="UP000002027">
    <property type="component" value="Chromosome 1"/>
</dbReference>
<dbReference type="InParanoid" id="D1C2D7"/>
<evidence type="ECO:0000256" key="8">
    <source>
        <dbReference type="SAM" id="MobiDB-lite"/>
    </source>
</evidence>
<evidence type="ECO:0000256" key="1">
    <source>
        <dbReference type="ARBA" id="ARBA00001539"/>
    </source>
</evidence>
<dbReference type="Pfam" id="PF16363">
    <property type="entry name" value="GDP_Man_Dehyd"/>
    <property type="match status" value="1"/>
</dbReference>
<dbReference type="EC" id="4.2.1.46" evidence="4 7"/>
<dbReference type="GO" id="GO:0008460">
    <property type="term" value="F:dTDP-glucose 4,6-dehydratase activity"/>
    <property type="evidence" value="ECO:0007669"/>
    <property type="project" value="UniProtKB-EC"/>
</dbReference>
<comment type="cofactor">
    <cofactor evidence="2 7">
        <name>NAD(+)</name>
        <dbReference type="ChEBI" id="CHEBI:57540"/>
    </cofactor>
</comment>
<dbReference type="EMBL" id="CP001823">
    <property type="protein sequence ID" value="ACZ38404.1"/>
    <property type="molecule type" value="Genomic_DNA"/>
</dbReference>
<dbReference type="InterPro" id="IPR005888">
    <property type="entry name" value="dTDP_Gluc_deHydtase"/>
</dbReference>
<comment type="catalytic activity">
    <reaction evidence="1 7">
        <text>dTDP-alpha-D-glucose = dTDP-4-dehydro-6-deoxy-alpha-D-glucose + H2O</text>
        <dbReference type="Rhea" id="RHEA:17221"/>
        <dbReference type="ChEBI" id="CHEBI:15377"/>
        <dbReference type="ChEBI" id="CHEBI:57477"/>
        <dbReference type="ChEBI" id="CHEBI:57649"/>
        <dbReference type="EC" id="4.2.1.46"/>
    </reaction>
</comment>
<evidence type="ECO:0000256" key="6">
    <source>
        <dbReference type="ARBA" id="ARBA00023239"/>
    </source>
</evidence>
<feature type="region of interest" description="Disordered" evidence="8">
    <location>
        <begin position="134"/>
        <end position="153"/>
    </location>
</feature>
<dbReference type="STRING" id="479434.Sthe_0968"/>
<evidence type="ECO:0000313" key="10">
    <source>
        <dbReference type="EMBL" id="ACZ38404.1"/>
    </source>
</evidence>
<evidence type="ECO:0000256" key="7">
    <source>
        <dbReference type="RuleBase" id="RU004473"/>
    </source>
</evidence>
<evidence type="ECO:0000256" key="4">
    <source>
        <dbReference type="ARBA" id="ARBA00011990"/>
    </source>
</evidence>
<evidence type="ECO:0000313" key="11">
    <source>
        <dbReference type="Proteomes" id="UP000002027"/>
    </source>
</evidence>
<gene>
    <name evidence="10" type="ordered locus">Sthe_0968</name>
</gene>
<dbReference type="FunCoup" id="D1C2D7">
    <property type="interactions" value="375"/>
</dbReference>
<dbReference type="AlphaFoldDB" id="D1C2D7"/>
<protein>
    <recommendedName>
        <fullName evidence="4 7">dTDP-glucose 4,6-dehydratase</fullName>
        <ecNumber evidence="4 7">4.2.1.46</ecNumber>
    </recommendedName>
</protein>
<dbReference type="CDD" id="cd05246">
    <property type="entry name" value="dTDP_GD_SDR_e"/>
    <property type="match status" value="1"/>
</dbReference>
<keyword evidence="6 7" id="KW-0456">Lyase</keyword>
<keyword evidence="11" id="KW-1185">Reference proteome</keyword>
<dbReference type="Gene3D" id="3.90.25.10">
    <property type="entry name" value="UDP-galactose 4-epimerase, domain 1"/>
    <property type="match status" value="1"/>
</dbReference>
<dbReference type="RefSeq" id="WP_012871451.1">
    <property type="nucleotide sequence ID" value="NC_013523.1"/>
</dbReference>
<dbReference type="SUPFAM" id="SSF51735">
    <property type="entry name" value="NAD(P)-binding Rossmann-fold domains"/>
    <property type="match status" value="1"/>
</dbReference>
<dbReference type="NCBIfam" id="TIGR01181">
    <property type="entry name" value="dTDP_gluc_dehyt"/>
    <property type="match status" value="1"/>
</dbReference>
<keyword evidence="5" id="KW-0520">NAD</keyword>
<evidence type="ECO:0000256" key="5">
    <source>
        <dbReference type="ARBA" id="ARBA00023027"/>
    </source>
</evidence>